<evidence type="ECO:0000259" key="1">
    <source>
        <dbReference type="Pfam" id="PF01882"/>
    </source>
</evidence>
<dbReference type="AlphaFoldDB" id="A0A1X7E1X5"/>
<proteinExistence type="predicted"/>
<sequence>MNGPREIHYRLPGRASGFRPGSHPGTSFGAGQMFAMHARLVDYPDPRRLDLRASVASPRREWLVRLQQQRVAVPVQVVVDVSPSMYFGTACTGTAGAGTARSKLDVVADFVEALGYSAFRSGDRVGMSAFDTDEREDLFMPPRVGRGGGDLMAAMLRGARVDAPVRARRHARDGAHGAHGLARALAKLAGRGGLVFIASDFHWPLDTLPSVLDALSHACVVPIVVWDRAELEPPRAGSLLAVHDLESGARRTLWLSERVRANWRAAVAKRRMALDTLFGRRGMRPFYVEGEFDADALSRYFLEQTA</sequence>
<dbReference type="Proteomes" id="UP000192911">
    <property type="component" value="Unassembled WGS sequence"/>
</dbReference>
<dbReference type="GeneID" id="95551583"/>
<dbReference type="PANTHER" id="PTHR33608">
    <property type="entry name" value="BLL2464 PROTEIN"/>
    <property type="match status" value="1"/>
</dbReference>
<organism evidence="2 3">
    <name type="scientific">Trinickia caryophylli</name>
    <name type="common">Paraburkholderia caryophylli</name>
    <dbReference type="NCBI Taxonomy" id="28094"/>
    <lineage>
        <taxon>Bacteria</taxon>
        <taxon>Pseudomonadati</taxon>
        <taxon>Pseudomonadota</taxon>
        <taxon>Betaproteobacteria</taxon>
        <taxon>Burkholderiales</taxon>
        <taxon>Burkholderiaceae</taxon>
        <taxon>Trinickia</taxon>
    </lineage>
</organism>
<protein>
    <recommendedName>
        <fullName evidence="1">DUF58 domain-containing protein</fullName>
    </recommendedName>
</protein>
<accession>A0A1X7E1X5</accession>
<dbReference type="STRING" id="28094.SAMN06295900_104350"/>
<keyword evidence="3" id="KW-1185">Reference proteome</keyword>
<dbReference type="InterPro" id="IPR002881">
    <property type="entry name" value="DUF58"/>
</dbReference>
<dbReference type="PANTHER" id="PTHR33608:SF6">
    <property type="entry name" value="BLL2464 PROTEIN"/>
    <property type="match status" value="1"/>
</dbReference>
<dbReference type="EMBL" id="FXAH01000004">
    <property type="protein sequence ID" value="SMF25643.1"/>
    <property type="molecule type" value="Genomic_DNA"/>
</dbReference>
<dbReference type="RefSeq" id="WP_085227142.1">
    <property type="nucleotide sequence ID" value="NZ_BSQD01000005.1"/>
</dbReference>
<evidence type="ECO:0000313" key="2">
    <source>
        <dbReference type="EMBL" id="SMF25643.1"/>
    </source>
</evidence>
<dbReference type="SUPFAM" id="SSF53300">
    <property type="entry name" value="vWA-like"/>
    <property type="match status" value="1"/>
</dbReference>
<dbReference type="InterPro" id="IPR036465">
    <property type="entry name" value="vWFA_dom_sf"/>
</dbReference>
<gene>
    <name evidence="2" type="ORF">SAMN06295900_104350</name>
</gene>
<evidence type="ECO:0000313" key="3">
    <source>
        <dbReference type="Proteomes" id="UP000192911"/>
    </source>
</evidence>
<dbReference type="Pfam" id="PF01882">
    <property type="entry name" value="DUF58"/>
    <property type="match status" value="1"/>
</dbReference>
<reference evidence="3" key="1">
    <citation type="submission" date="2017-04" db="EMBL/GenBank/DDBJ databases">
        <authorList>
            <person name="Varghese N."/>
            <person name="Submissions S."/>
        </authorList>
    </citation>
    <scope>NUCLEOTIDE SEQUENCE [LARGE SCALE GENOMIC DNA]</scope>
    <source>
        <strain evidence="3">Ballard 720</strain>
    </source>
</reference>
<feature type="domain" description="DUF58" evidence="1">
    <location>
        <begin position="61"/>
        <end position="271"/>
    </location>
</feature>
<name>A0A1X7E1X5_TRICW</name>
<dbReference type="OrthoDB" id="8996492at2"/>